<dbReference type="GO" id="GO:0046872">
    <property type="term" value="F:metal ion binding"/>
    <property type="evidence" value="ECO:0007669"/>
    <property type="project" value="UniProtKB-KW"/>
</dbReference>
<reference evidence="5" key="1">
    <citation type="submission" date="2019-08" db="EMBL/GenBank/DDBJ databases">
        <authorList>
            <person name="Kucharzyk K."/>
            <person name="Murdoch R.W."/>
            <person name="Higgins S."/>
            <person name="Loffler F."/>
        </authorList>
    </citation>
    <scope>NUCLEOTIDE SEQUENCE</scope>
</reference>
<dbReference type="InterPro" id="IPR003759">
    <property type="entry name" value="Cbl-bd_cap"/>
</dbReference>
<keyword evidence="2" id="KW-0170">Cobalt</keyword>
<dbReference type="InterPro" id="IPR036594">
    <property type="entry name" value="Meth_synthase_dom"/>
</dbReference>
<dbReference type="Pfam" id="PF02607">
    <property type="entry name" value="B12-binding_2"/>
    <property type="match status" value="1"/>
</dbReference>
<feature type="domain" description="B12-binding" evidence="3">
    <location>
        <begin position="123"/>
        <end position="252"/>
    </location>
</feature>
<evidence type="ECO:0000256" key="2">
    <source>
        <dbReference type="ARBA" id="ARBA00023285"/>
    </source>
</evidence>
<dbReference type="InterPro" id="IPR006158">
    <property type="entry name" value="Cobalamin-bd"/>
</dbReference>
<evidence type="ECO:0000259" key="3">
    <source>
        <dbReference type="PROSITE" id="PS51332"/>
    </source>
</evidence>
<feature type="domain" description="B12-binding N-terminal" evidence="4">
    <location>
        <begin position="53"/>
        <end position="123"/>
    </location>
</feature>
<protein>
    <submittedName>
        <fullName evidence="5">Uncharacterized protein</fullName>
    </submittedName>
</protein>
<dbReference type="PROSITE" id="PS51332">
    <property type="entry name" value="B12_BINDING"/>
    <property type="match status" value="1"/>
</dbReference>
<dbReference type="GO" id="GO:0050667">
    <property type="term" value="P:homocysteine metabolic process"/>
    <property type="evidence" value="ECO:0007669"/>
    <property type="project" value="TreeGrafter"/>
</dbReference>
<evidence type="ECO:0000313" key="5">
    <source>
        <dbReference type="EMBL" id="MPL59679.1"/>
    </source>
</evidence>
<dbReference type="SMART" id="SM01018">
    <property type="entry name" value="B12-binding_2"/>
    <property type="match status" value="1"/>
</dbReference>
<organism evidence="5">
    <name type="scientific">bioreactor metagenome</name>
    <dbReference type="NCBI Taxonomy" id="1076179"/>
    <lineage>
        <taxon>unclassified sequences</taxon>
        <taxon>metagenomes</taxon>
        <taxon>ecological metagenomes</taxon>
    </lineage>
</organism>
<comment type="caution">
    <text evidence="5">The sequence shown here is derived from an EMBL/GenBank/DDBJ whole genome shotgun (WGS) entry which is preliminary data.</text>
</comment>
<dbReference type="EMBL" id="VSSQ01000010">
    <property type="protein sequence ID" value="MPL59679.1"/>
    <property type="molecule type" value="Genomic_DNA"/>
</dbReference>
<dbReference type="Gene3D" id="1.10.1240.10">
    <property type="entry name" value="Methionine synthase domain"/>
    <property type="match status" value="1"/>
</dbReference>
<proteinExistence type="predicted"/>
<dbReference type="PANTHER" id="PTHR45833">
    <property type="entry name" value="METHIONINE SYNTHASE"/>
    <property type="match status" value="1"/>
</dbReference>
<keyword evidence="1" id="KW-0479">Metal-binding</keyword>
<accession>A0A644SYF6</accession>
<sequence>MIVSLCEDSCRVRIRAYGASRGMDEGISRILLCVERGKVDAASPYPPDLRGQDGAEELTRQALIAGVGPDEILAACDEGMRRIGDKFGAGKAFVPELLMSAKAMKAAMAHLKPFFASGQVRTKGVFVVGTVAGDLHDIGKNLVAMVAEGGGWEIVDIGIDAGPRKFLDAIAAHPGCVVGLSALLTTTMANMEKTVSEIKTKYPACPVLVGGAPLSAGIAEKMGADGYGKDARQALVALSAFAGRLSLVSGARRE</sequence>
<dbReference type="AlphaFoldDB" id="A0A644SYF6"/>
<dbReference type="InterPro" id="IPR036724">
    <property type="entry name" value="Cobalamin-bd_sf"/>
</dbReference>
<dbReference type="GO" id="GO:0031419">
    <property type="term" value="F:cobalamin binding"/>
    <property type="evidence" value="ECO:0007669"/>
    <property type="project" value="InterPro"/>
</dbReference>
<gene>
    <name evidence="5" type="ORF">SDC9_05234</name>
</gene>
<dbReference type="SUPFAM" id="SSF47644">
    <property type="entry name" value="Methionine synthase domain"/>
    <property type="match status" value="1"/>
</dbReference>
<evidence type="ECO:0000259" key="4">
    <source>
        <dbReference type="PROSITE" id="PS51337"/>
    </source>
</evidence>
<dbReference type="Pfam" id="PF02310">
    <property type="entry name" value="B12-binding"/>
    <property type="match status" value="1"/>
</dbReference>
<evidence type="ECO:0000256" key="1">
    <source>
        <dbReference type="ARBA" id="ARBA00022723"/>
    </source>
</evidence>
<dbReference type="GO" id="GO:0046653">
    <property type="term" value="P:tetrahydrofolate metabolic process"/>
    <property type="evidence" value="ECO:0007669"/>
    <property type="project" value="TreeGrafter"/>
</dbReference>
<dbReference type="InterPro" id="IPR050554">
    <property type="entry name" value="Met_Synthase/Corrinoid"/>
</dbReference>
<dbReference type="SUPFAM" id="SSF52242">
    <property type="entry name" value="Cobalamin (vitamin B12)-binding domain"/>
    <property type="match status" value="1"/>
</dbReference>
<dbReference type="GO" id="GO:0008705">
    <property type="term" value="F:methionine synthase activity"/>
    <property type="evidence" value="ECO:0007669"/>
    <property type="project" value="TreeGrafter"/>
</dbReference>
<dbReference type="PROSITE" id="PS51337">
    <property type="entry name" value="B12_BINDING_NTER"/>
    <property type="match status" value="1"/>
</dbReference>
<dbReference type="GO" id="GO:0005829">
    <property type="term" value="C:cytosol"/>
    <property type="evidence" value="ECO:0007669"/>
    <property type="project" value="TreeGrafter"/>
</dbReference>
<name>A0A644SYF6_9ZZZZ</name>
<dbReference type="Gene3D" id="3.40.50.280">
    <property type="entry name" value="Cobalamin-binding domain"/>
    <property type="match status" value="1"/>
</dbReference>
<dbReference type="PANTHER" id="PTHR45833:SF1">
    <property type="entry name" value="METHIONINE SYNTHASE"/>
    <property type="match status" value="1"/>
</dbReference>